<dbReference type="AlphaFoldDB" id="A0AAJ0EDG7"/>
<keyword evidence="2" id="KW-1185">Reference proteome</keyword>
<dbReference type="EMBL" id="JAHMHQ010000019">
    <property type="protein sequence ID" value="KAK1625577.1"/>
    <property type="molecule type" value="Genomic_DNA"/>
</dbReference>
<sequence>MPFSSCHHISRKSASVHVLKTRWASDQTISHLQITKFSSDEENRSEWMVRSFATFFFHPMPCIIQTLGPCFLKLKQSECGGYPRLRCKFAIERLPSPSFVQPWKHHNSTRSLPWHWLRSTLALLLGPGRRLCFLEYAAILAARILTSPFKATGSLSRVFSRLHRLSRASMICGSIE</sequence>
<name>A0AAJ0EDG7_9PEZI</name>
<dbReference type="GeneID" id="85475873"/>
<comment type="caution">
    <text evidence="1">The sequence shown here is derived from an EMBL/GenBank/DDBJ whole genome shotgun (WGS) entry which is preliminary data.</text>
</comment>
<accession>A0AAJ0EDG7</accession>
<evidence type="ECO:0000313" key="2">
    <source>
        <dbReference type="Proteomes" id="UP001243989"/>
    </source>
</evidence>
<organism evidence="1 2">
    <name type="scientific">Colletotrichum phormii</name>
    <dbReference type="NCBI Taxonomy" id="359342"/>
    <lineage>
        <taxon>Eukaryota</taxon>
        <taxon>Fungi</taxon>
        <taxon>Dikarya</taxon>
        <taxon>Ascomycota</taxon>
        <taxon>Pezizomycotina</taxon>
        <taxon>Sordariomycetes</taxon>
        <taxon>Hypocreomycetidae</taxon>
        <taxon>Glomerellales</taxon>
        <taxon>Glomerellaceae</taxon>
        <taxon>Colletotrichum</taxon>
        <taxon>Colletotrichum acutatum species complex</taxon>
    </lineage>
</organism>
<dbReference type="RefSeq" id="XP_060441572.1">
    <property type="nucleotide sequence ID" value="XM_060591011.1"/>
</dbReference>
<evidence type="ECO:0000313" key="1">
    <source>
        <dbReference type="EMBL" id="KAK1625577.1"/>
    </source>
</evidence>
<gene>
    <name evidence="1" type="ORF">BDP81DRAFT_434992</name>
</gene>
<proteinExistence type="predicted"/>
<protein>
    <submittedName>
        <fullName evidence="1">Uncharacterized protein</fullName>
    </submittedName>
</protein>
<dbReference type="Proteomes" id="UP001243989">
    <property type="component" value="Unassembled WGS sequence"/>
</dbReference>
<reference evidence="1" key="1">
    <citation type="submission" date="2021-06" db="EMBL/GenBank/DDBJ databases">
        <title>Comparative genomics, transcriptomics and evolutionary studies reveal genomic signatures of adaptation to plant cell wall in hemibiotrophic fungi.</title>
        <authorList>
            <consortium name="DOE Joint Genome Institute"/>
            <person name="Baroncelli R."/>
            <person name="Diaz J.F."/>
            <person name="Benocci T."/>
            <person name="Peng M."/>
            <person name="Battaglia E."/>
            <person name="Haridas S."/>
            <person name="Andreopoulos W."/>
            <person name="Labutti K."/>
            <person name="Pangilinan J."/>
            <person name="Floch G.L."/>
            <person name="Makela M.R."/>
            <person name="Henrissat B."/>
            <person name="Grigoriev I.V."/>
            <person name="Crouch J.A."/>
            <person name="De Vries R.P."/>
            <person name="Sukno S.A."/>
            <person name="Thon M.R."/>
        </authorList>
    </citation>
    <scope>NUCLEOTIDE SEQUENCE</scope>
    <source>
        <strain evidence="1">CBS 102054</strain>
    </source>
</reference>